<sequence>MISVEDFVKRYAVDRHNTDSVKWDGMDELFGTNDLLPLWVADTEFKVPEEVTDALKRRIEHGVYGYSKTPDSYYKIYCKWQSERYGTEIQHEWIRFSTGVVQSLSTLVNILTQPDDAVMILQPVYYPFMKVIKQNDRRLITSDLKQNGTSYEMDLEDIKNKIEKNHVKLFINCSPHNPVGRVWNRDELEALLELCRQEKVLFISDEIHHDLIVGKKTFVSALSIKDGFYRDNTVMVDSASKTFNLAALQNSHVVMPNPQVRERYDHYMERLAAPAGSIIGKIAAEAAYASGAEWLDGLLNVVRSNYEYLKENLHKYCPEAIVYDLEGTYLAWVDLSAVIEPEHLEYVIEKKAHLAVDFGAMFGKAGKGFIRVNLATTPANIKAATTALIEQIQY</sequence>
<dbReference type="NCBIfam" id="TIGR04350">
    <property type="entry name" value="C_S_lyase_PatB"/>
    <property type="match status" value="1"/>
</dbReference>
<keyword evidence="8" id="KW-1185">Reference proteome</keyword>
<dbReference type="AlphaFoldDB" id="A0A0R1PWR4"/>
<proteinExistence type="inferred from homology"/>
<evidence type="ECO:0000256" key="2">
    <source>
        <dbReference type="ARBA" id="ARBA00012224"/>
    </source>
</evidence>
<evidence type="ECO:0000256" key="4">
    <source>
        <dbReference type="ARBA" id="ARBA00023239"/>
    </source>
</evidence>
<dbReference type="GO" id="GO:0047804">
    <property type="term" value="F:cysteine-S-conjugate beta-lyase activity"/>
    <property type="evidence" value="ECO:0007669"/>
    <property type="project" value="UniProtKB-EC"/>
</dbReference>
<evidence type="ECO:0000256" key="1">
    <source>
        <dbReference type="ARBA" id="ARBA00001933"/>
    </source>
</evidence>
<dbReference type="STRING" id="1423812.FD20_GL000752"/>
<evidence type="ECO:0000256" key="3">
    <source>
        <dbReference type="ARBA" id="ARBA00022898"/>
    </source>
</evidence>
<dbReference type="SUPFAM" id="SSF53383">
    <property type="entry name" value="PLP-dependent transferases"/>
    <property type="match status" value="1"/>
</dbReference>
<dbReference type="GO" id="GO:0030170">
    <property type="term" value="F:pyridoxal phosphate binding"/>
    <property type="evidence" value="ECO:0007669"/>
    <property type="project" value="InterPro"/>
</dbReference>
<keyword evidence="7" id="KW-0032">Aminotransferase</keyword>
<dbReference type="Gene3D" id="3.90.1150.10">
    <property type="entry name" value="Aspartate Aminotransferase, domain 1"/>
    <property type="match status" value="1"/>
</dbReference>
<dbReference type="PANTHER" id="PTHR43525">
    <property type="entry name" value="PROTEIN MALY"/>
    <property type="match status" value="1"/>
</dbReference>
<comment type="cofactor">
    <cofactor evidence="1">
        <name>pyridoxal 5'-phosphate</name>
        <dbReference type="ChEBI" id="CHEBI:597326"/>
    </cofactor>
</comment>
<dbReference type="InterPro" id="IPR051798">
    <property type="entry name" value="Class-II_PLP-Dep_Aminotrans"/>
</dbReference>
<dbReference type="EMBL" id="AZEG01000018">
    <property type="protein sequence ID" value="KRL36943.1"/>
    <property type="molecule type" value="Genomic_DNA"/>
</dbReference>
<organism evidence="7 8">
    <name type="scientific">Liquorilactobacillus uvarum DSM 19971</name>
    <dbReference type="NCBI Taxonomy" id="1423812"/>
    <lineage>
        <taxon>Bacteria</taxon>
        <taxon>Bacillati</taxon>
        <taxon>Bacillota</taxon>
        <taxon>Bacilli</taxon>
        <taxon>Lactobacillales</taxon>
        <taxon>Lactobacillaceae</taxon>
        <taxon>Liquorilactobacillus</taxon>
    </lineage>
</organism>
<dbReference type="PATRIC" id="fig|1423812.3.peg.818"/>
<gene>
    <name evidence="7" type="ORF">FD20_GL000752</name>
</gene>
<dbReference type="GO" id="GO:0008483">
    <property type="term" value="F:transaminase activity"/>
    <property type="evidence" value="ECO:0007669"/>
    <property type="project" value="UniProtKB-KW"/>
</dbReference>
<dbReference type="PANTHER" id="PTHR43525:SF1">
    <property type="entry name" value="PROTEIN MALY"/>
    <property type="match status" value="1"/>
</dbReference>
<accession>A0A0R1PWR4</accession>
<keyword evidence="4" id="KW-0456">Lyase</keyword>
<dbReference type="Pfam" id="PF00155">
    <property type="entry name" value="Aminotran_1_2"/>
    <property type="match status" value="1"/>
</dbReference>
<dbReference type="InterPro" id="IPR015424">
    <property type="entry name" value="PyrdxlP-dep_Trfase"/>
</dbReference>
<dbReference type="InterPro" id="IPR015421">
    <property type="entry name" value="PyrdxlP-dep_Trfase_major"/>
</dbReference>
<dbReference type="InterPro" id="IPR015422">
    <property type="entry name" value="PyrdxlP-dep_Trfase_small"/>
</dbReference>
<name>A0A0R1PWR4_9LACO</name>
<feature type="domain" description="Aminotransferase class I/classII large" evidence="6">
    <location>
        <begin position="44"/>
        <end position="387"/>
    </location>
</feature>
<comment type="caution">
    <text evidence="7">The sequence shown here is derived from an EMBL/GenBank/DDBJ whole genome shotgun (WGS) entry which is preliminary data.</text>
</comment>
<dbReference type="Gene3D" id="3.40.640.10">
    <property type="entry name" value="Type I PLP-dependent aspartate aminotransferase-like (Major domain)"/>
    <property type="match status" value="1"/>
</dbReference>
<protein>
    <recommendedName>
        <fullName evidence="2">cysteine-S-conjugate beta-lyase</fullName>
        <ecNumber evidence="2">4.4.1.13</ecNumber>
    </recommendedName>
</protein>
<dbReference type="CDD" id="cd00609">
    <property type="entry name" value="AAT_like"/>
    <property type="match status" value="1"/>
</dbReference>
<dbReference type="InterPro" id="IPR004839">
    <property type="entry name" value="Aminotransferase_I/II_large"/>
</dbReference>
<evidence type="ECO:0000256" key="5">
    <source>
        <dbReference type="ARBA" id="ARBA00037974"/>
    </source>
</evidence>
<dbReference type="InterPro" id="IPR027619">
    <property type="entry name" value="C-S_lyase_PatB-like"/>
</dbReference>
<evidence type="ECO:0000313" key="8">
    <source>
        <dbReference type="Proteomes" id="UP000051155"/>
    </source>
</evidence>
<evidence type="ECO:0000313" key="7">
    <source>
        <dbReference type="EMBL" id="KRL36943.1"/>
    </source>
</evidence>
<evidence type="ECO:0000259" key="6">
    <source>
        <dbReference type="Pfam" id="PF00155"/>
    </source>
</evidence>
<keyword evidence="3" id="KW-0663">Pyridoxal phosphate</keyword>
<reference evidence="7 8" key="1">
    <citation type="journal article" date="2015" name="Genome Announc.">
        <title>Expanding the biotechnology potential of lactobacilli through comparative genomics of 213 strains and associated genera.</title>
        <authorList>
            <person name="Sun Z."/>
            <person name="Harris H.M."/>
            <person name="McCann A."/>
            <person name="Guo C."/>
            <person name="Argimon S."/>
            <person name="Zhang W."/>
            <person name="Yang X."/>
            <person name="Jeffery I.B."/>
            <person name="Cooney J.C."/>
            <person name="Kagawa T.F."/>
            <person name="Liu W."/>
            <person name="Song Y."/>
            <person name="Salvetti E."/>
            <person name="Wrobel A."/>
            <person name="Rasinkangas P."/>
            <person name="Parkhill J."/>
            <person name="Rea M.C."/>
            <person name="O'Sullivan O."/>
            <person name="Ritari J."/>
            <person name="Douillard F.P."/>
            <person name="Paul Ross R."/>
            <person name="Yang R."/>
            <person name="Briner A.E."/>
            <person name="Felis G.E."/>
            <person name="de Vos W.M."/>
            <person name="Barrangou R."/>
            <person name="Klaenhammer T.R."/>
            <person name="Caufield P.W."/>
            <person name="Cui Y."/>
            <person name="Zhang H."/>
            <person name="O'Toole P.W."/>
        </authorList>
    </citation>
    <scope>NUCLEOTIDE SEQUENCE [LARGE SCALE GENOMIC DNA]</scope>
    <source>
        <strain evidence="7 8">DSM 19971</strain>
    </source>
</reference>
<dbReference type="Proteomes" id="UP000051155">
    <property type="component" value="Unassembled WGS sequence"/>
</dbReference>
<dbReference type="EC" id="4.4.1.13" evidence="2"/>
<comment type="similarity">
    <text evidence="5">Belongs to the class-II pyridoxal-phosphate-dependent aminotransferase family. MalY/PatB cystathionine beta-lyase subfamily.</text>
</comment>
<keyword evidence="7" id="KW-0808">Transferase</keyword>